<evidence type="ECO:0000256" key="5">
    <source>
        <dbReference type="ARBA" id="ARBA00023284"/>
    </source>
</evidence>
<evidence type="ECO:0000256" key="6">
    <source>
        <dbReference type="PIRNR" id="PIRNR000077"/>
    </source>
</evidence>
<protein>
    <recommendedName>
        <fullName evidence="6">Thioredoxin</fullName>
    </recommendedName>
</protein>
<comment type="caution">
    <text evidence="10">The sequence shown here is derived from an EMBL/GenBank/DDBJ whole genome shotgun (WGS) entry which is preliminary data.</text>
</comment>
<evidence type="ECO:0000256" key="1">
    <source>
        <dbReference type="ARBA" id="ARBA00008987"/>
    </source>
</evidence>
<dbReference type="PRINTS" id="PR00421">
    <property type="entry name" value="THIOREDOXIN"/>
</dbReference>
<evidence type="ECO:0000256" key="3">
    <source>
        <dbReference type="ARBA" id="ARBA00022982"/>
    </source>
</evidence>
<dbReference type="InterPro" id="IPR005746">
    <property type="entry name" value="Thioredoxin"/>
</dbReference>
<feature type="disulfide bond" description="Redox-active" evidence="8">
    <location>
        <begin position="39"/>
        <end position="42"/>
    </location>
</feature>
<dbReference type="InterPro" id="IPR036249">
    <property type="entry name" value="Thioredoxin-like_sf"/>
</dbReference>
<evidence type="ECO:0000313" key="10">
    <source>
        <dbReference type="EMBL" id="GCE30181.1"/>
    </source>
</evidence>
<dbReference type="Proteomes" id="UP000287171">
    <property type="component" value="Unassembled WGS sequence"/>
</dbReference>
<proteinExistence type="inferred from homology"/>
<feature type="site" description="Contributes to redox potential value" evidence="7">
    <location>
        <position position="41"/>
    </location>
</feature>
<dbReference type="GO" id="GO:0045454">
    <property type="term" value="P:cell redox homeostasis"/>
    <property type="evidence" value="ECO:0007669"/>
    <property type="project" value="TreeGrafter"/>
</dbReference>
<dbReference type="PIRSF" id="PIRSF000077">
    <property type="entry name" value="Thioredoxin"/>
    <property type="match status" value="1"/>
</dbReference>
<dbReference type="InterPro" id="IPR017937">
    <property type="entry name" value="Thioredoxin_CS"/>
</dbReference>
<dbReference type="GO" id="GO:0005829">
    <property type="term" value="C:cytosol"/>
    <property type="evidence" value="ECO:0007669"/>
    <property type="project" value="TreeGrafter"/>
</dbReference>
<evidence type="ECO:0000259" key="9">
    <source>
        <dbReference type="PROSITE" id="PS51352"/>
    </source>
</evidence>
<keyword evidence="4 8" id="KW-1015">Disulfide bond</keyword>
<dbReference type="GO" id="GO:0015035">
    <property type="term" value="F:protein-disulfide reductase activity"/>
    <property type="evidence" value="ECO:0007669"/>
    <property type="project" value="InterPro"/>
</dbReference>
<evidence type="ECO:0000256" key="4">
    <source>
        <dbReference type="ARBA" id="ARBA00023157"/>
    </source>
</evidence>
<sequence>MSNMTSEQNHLFAVTDQNFESLVLQSALPVIVDFWAEWCPHCHALRPGYERLSTIYAGKVGFATMNADENPLAPARFGVQGLPTLILFNAGKPVTHIVGPHPNRLPQRIEQALAEITLPQIQG</sequence>
<dbReference type="AlphaFoldDB" id="A0A402BFI7"/>
<accession>A0A402BFI7</accession>
<evidence type="ECO:0000256" key="2">
    <source>
        <dbReference type="ARBA" id="ARBA00022448"/>
    </source>
</evidence>
<feature type="site" description="Deprotonates C-terminal active site Cys" evidence="7">
    <location>
        <position position="33"/>
    </location>
</feature>
<dbReference type="Pfam" id="PF00085">
    <property type="entry name" value="Thioredoxin"/>
    <property type="match status" value="1"/>
</dbReference>
<dbReference type="InterPro" id="IPR013766">
    <property type="entry name" value="Thioredoxin_domain"/>
</dbReference>
<dbReference type="PANTHER" id="PTHR45663">
    <property type="entry name" value="GEO12009P1"/>
    <property type="match status" value="1"/>
</dbReference>
<comment type="similarity">
    <text evidence="1 6">Belongs to the thioredoxin family.</text>
</comment>
<dbReference type="SUPFAM" id="SSF52833">
    <property type="entry name" value="Thioredoxin-like"/>
    <property type="match status" value="1"/>
</dbReference>
<dbReference type="CDD" id="cd02947">
    <property type="entry name" value="TRX_family"/>
    <property type="match status" value="1"/>
</dbReference>
<dbReference type="PROSITE" id="PS51352">
    <property type="entry name" value="THIOREDOXIN_2"/>
    <property type="match status" value="1"/>
</dbReference>
<keyword evidence="5 8" id="KW-0676">Redox-active center</keyword>
<keyword evidence="2" id="KW-0813">Transport</keyword>
<reference evidence="11" key="1">
    <citation type="submission" date="2018-12" db="EMBL/GenBank/DDBJ databases">
        <title>Tengunoibacter tsumagoiensis gen. nov., sp. nov., Dictyobacter kobayashii sp. nov., D. alpinus sp. nov., and D. joshuensis sp. nov. and description of Dictyobacteraceae fam. nov. within the order Ktedonobacterales isolated from Tengu-no-mugimeshi.</title>
        <authorList>
            <person name="Wang C.M."/>
            <person name="Zheng Y."/>
            <person name="Sakai Y."/>
            <person name="Toyoda A."/>
            <person name="Minakuchi Y."/>
            <person name="Abe K."/>
            <person name="Yokota A."/>
            <person name="Yabe S."/>
        </authorList>
    </citation>
    <scope>NUCLEOTIDE SEQUENCE [LARGE SCALE GENOMIC DNA]</scope>
    <source>
        <strain evidence="11">Uno16</strain>
    </source>
</reference>
<dbReference type="Gene3D" id="3.40.30.10">
    <property type="entry name" value="Glutaredoxin"/>
    <property type="match status" value="1"/>
</dbReference>
<organism evidence="10 11">
    <name type="scientific">Dictyobacter alpinus</name>
    <dbReference type="NCBI Taxonomy" id="2014873"/>
    <lineage>
        <taxon>Bacteria</taxon>
        <taxon>Bacillati</taxon>
        <taxon>Chloroflexota</taxon>
        <taxon>Ktedonobacteria</taxon>
        <taxon>Ktedonobacterales</taxon>
        <taxon>Dictyobacteraceae</taxon>
        <taxon>Dictyobacter</taxon>
    </lineage>
</organism>
<feature type="site" description="Contributes to redox potential value" evidence="7">
    <location>
        <position position="40"/>
    </location>
</feature>
<keyword evidence="3" id="KW-0249">Electron transport</keyword>
<evidence type="ECO:0000256" key="8">
    <source>
        <dbReference type="PIRSR" id="PIRSR000077-4"/>
    </source>
</evidence>
<feature type="active site" description="Nucleophile" evidence="7">
    <location>
        <position position="39"/>
    </location>
</feature>
<evidence type="ECO:0000313" key="11">
    <source>
        <dbReference type="Proteomes" id="UP000287171"/>
    </source>
</evidence>
<gene>
    <name evidence="10" type="ORF">KDA_56650</name>
</gene>
<dbReference type="EMBL" id="BIFT01000002">
    <property type="protein sequence ID" value="GCE30181.1"/>
    <property type="molecule type" value="Genomic_DNA"/>
</dbReference>
<feature type="active site" description="Nucleophile" evidence="7">
    <location>
        <position position="42"/>
    </location>
</feature>
<feature type="domain" description="Thioredoxin" evidence="9">
    <location>
        <begin position="3"/>
        <end position="114"/>
    </location>
</feature>
<dbReference type="PANTHER" id="PTHR45663:SF11">
    <property type="entry name" value="GEO12009P1"/>
    <property type="match status" value="1"/>
</dbReference>
<keyword evidence="11" id="KW-1185">Reference proteome</keyword>
<evidence type="ECO:0000256" key="7">
    <source>
        <dbReference type="PIRSR" id="PIRSR000077-1"/>
    </source>
</evidence>
<dbReference type="PROSITE" id="PS00194">
    <property type="entry name" value="THIOREDOXIN_1"/>
    <property type="match status" value="1"/>
</dbReference>
<name>A0A402BFI7_9CHLR</name>